<organism evidence="1 2">
    <name type="scientific">[Clostridium] cellulosi</name>
    <dbReference type="NCBI Taxonomy" id="29343"/>
    <lineage>
        <taxon>Bacteria</taxon>
        <taxon>Bacillati</taxon>
        <taxon>Bacillota</taxon>
        <taxon>Clostridia</taxon>
        <taxon>Eubacteriales</taxon>
        <taxon>Oscillospiraceae</taxon>
        <taxon>Oscillospiraceae incertae sedis</taxon>
    </lineage>
</organism>
<protein>
    <submittedName>
        <fullName evidence="1">Spore photoproduct lyase</fullName>
        <ecNumber evidence="1">4.1.99.14</ecNumber>
    </submittedName>
</protein>
<evidence type="ECO:0000313" key="1">
    <source>
        <dbReference type="EMBL" id="CDZ24180.1"/>
    </source>
</evidence>
<dbReference type="OrthoDB" id="9787095at2"/>
<sequence>MYFQKFIFEPSALKTEYGRAIFNSLSSKGLNPQIGKIKARTECGYEQFREGKRTLIIGSRNLSRFETCKPSANYQLPILTGCPGMCEYCYLITRMGEKPYVKININIDNILTIIQNYINNNPNSITSFELSASSDPLPFEEPTGIVSKMIENFADMPNGKLRICTKFEPETSILNARHNGHTDFRFSLNTENAIKEFEHATPSLERRIIAAQKTIDAGYNVGIMLAPVFLNDSWQNDYKLLLDKIKDKLGDNIRTFEVVTHRYTSRAKGVITNIFPETKLDMEDSKRKFKMGQFGYGKYVYEKDKINEAREFFKSEIERRFKSAELLYVV</sequence>
<dbReference type="Gene3D" id="3.80.30.30">
    <property type="match status" value="1"/>
</dbReference>
<dbReference type="PATRIC" id="fig|29343.3.peg.1121"/>
<dbReference type="KEGG" id="ccel:CCDG5_1063"/>
<dbReference type="GO" id="GO:0051539">
    <property type="term" value="F:4 iron, 4 sulfur cluster binding"/>
    <property type="evidence" value="ECO:0007669"/>
    <property type="project" value="TreeGrafter"/>
</dbReference>
<reference evidence="2" key="1">
    <citation type="submission" date="2014-07" db="EMBL/GenBank/DDBJ databases">
        <authorList>
            <person name="Wibberg D."/>
        </authorList>
    </citation>
    <scope>NUCLEOTIDE SEQUENCE [LARGE SCALE GENOMIC DNA]</scope>
    <source>
        <strain evidence="2">DG5</strain>
    </source>
</reference>
<proteinExistence type="predicted"/>
<dbReference type="Proteomes" id="UP000032431">
    <property type="component" value="Chromosome I"/>
</dbReference>
<dbReference type="PANTHER" id="PTHR37822">
    <property type="entry name" value="SPORE PHOTOPRODUCT LYASE-RELATED"/>
    <property type="match status" value="1"/>
</dbReference>
<name>A0A078KSM7_9FIRM</name>
<dbReference type="InterPro" id="IPR049539">
    <property type="entry name" value="SPL"/>
</dbReference>
<dbReference type="GO" id="GO:0003913">
    <property type="term" value="F:DNA photolyase activity"/>
    <property type="evidence" value="ECO:0007669"/>
    <property type="project" value="InterPro"/>
</dbReference>
<dbReference type="SFLD" id="SFLDG01079">
    <property type="entry name" value="spore_photoproduct_lyase_like"/>
    <property type="match status" value="1"/>
</dbReference>
<dbReference type="InterPro" id="IPR007197">
    <property type="entry name" value="rSAM"/>
</dbReference>
<dbReference type="STRING" id="29343.CCDG5_1063"/>
<dbReference type="InterPro" id="IPR023897">
    <property type="entry name" value="SPL_firmicutes"/>
</dbReference>
<dbReference type="SFLD" id="SFLDF00412">
    <property type="entry name" value="spore_photoproduct_lyase_2"/>
    <property type="match status" value="1"/>
</dbReference>
<evidence type="ECO:0000313" key="2">
    <source>
        <dbReference type="Proteomes" id="UP000032431"/>
    </source>
</evidence>
<dbReference type="GO" id="GO:1904047">
    <property type="term" value="F:S-adenosyl-L-methionine binding"/>
    <property type="evidence" value="ECO:0007669"/>
    <property type="project" value="InterPro"/>
</dbReference>
<dbReference type="Pfam" id="PF20903">
    <property type="entry name" value="SPL"/>
    <property type="match status" value="1"/>
</dbReference>
<dbReference type="PANTHER" id="PTHR37822:SF2">
    <property type="entry name" value="SPORE PHOTOPRODUCT LYASE"/>
    <property type="match status" value="1"/>
</dbReference>
<keyword evidence="2" id="KW-1185">Reference proteome</keyword>
<dbReference type="AlphaFoldDB" id="A0A078KSM7"/>
<dbReference type="Gene3D" id="3.40.50.12110">
    <property type="match status" value="1"/>
</dbReference>
<dbReference type="InterPro" id="IPR034559">
    <property type="entry name" value="SPL_Clostridia"/>
</dbReference>
<accession>A0A078KSM7</accession>
<dbReference type="NCBIfam" id="TIGR04070">
    <property type="entry name" value="photo_TT_lyase"/>
    <property type="match status" value="1"/>
</dbReference>
<dbReference type="EC" id="4.1.99.14" evidence="1"/>
<keyword evidence="1" id="KW-0456">Lyase</keyword>
<dbReference type="SFLD" id="SFLDS00029">
    <property type="entry name" value="Radical_SAM"/>
    <property type="match status" value="1"/>
</dbReference>
<dbReference type="GO" id="GO:0042601">
    <property type="term" value="C:endospore-forming forespore"/>
    <property type="evidence" value="ECO:0007669"/>
    <property type="project" value="TreeGrafter"/>
</dbReference>
<dbReference type="EMBL" id="LM995447">
    <property type="protein sequence ID" value="CDZ24180.1"/>
    <property type="molecule type" value="Genomic_DNA"/>
</dbReference>
<dbReference type="HOGENOM" id="CLU_057301_0_0_9"/>
<gene>
    <name evidence="1" type="primary">splB</name>
    <name evidence="1" type="ORF">CCDG5_1063</name>
</gene>